<dbReference type="PANTHER" id="PTHR33371:SF4">
    <property type="entry name" value="INTERMEMBRANE PHOSPHOLIPID TRANSPORT SYSTEM BINDING PROTEIN MLAD"/>
    <property type="match status" value="1"/>
</dbReference>
<dbReference type="NCBIfam" id="TIGR00996">
    <property type="entry name" value="Mtu_fam_mce"/>
    <property type="match status" value="1"/>
</dbReference>
<protein>
    <submittedName>
        <fullName evidence="4">MCE family protein</fullName>
    </submittedName>
</protein>
<sequence length="374" mass="39708">MAISRSGRVAVAVAVVVLAVAAVAGVRLFTGDDKFKVEALFDSTVGLYPGSDVRVLGVAVGEVTAIEPEGELVRVSMTVDQDVKVAADTGAALIVPTLVSDRYVQFTNPWTSGPALADGAVLQADQTLTPIEIDEMVESIDDLNVALGPKGANKDGSLSRVINVAARNLKGNGKVMRQVLTDFGAASRTLDGFDEDMFESVTNLEEISTLFERNDRAVSEVNRQFAEVQGNFADDREEFAAATRELAGALAIVEKFIRQNRSQINTTVKSMGTTTQLLVKQRKSLEEMLRTLPVTLQNFLMAYNPKLGILEGRGNPNDVTIWGGTTDGIQKGQMQSGWKTPPPLLLPGLGDSPAPAASDADAPSQASSSQGGTQ</sequence>
<dbReference type="InterPro" id="IPR024516">
    <property type="entry name" value="Mce_C"/>
</dbReference>
<dbReference type="InterPro" id="IPR005693">
    <property type="entry name" value="Mce"/>
</dbReference>
<feature type="compositionally biased region" description="Low complexity" evidence="1">
    <location>
        <begin position="346"/>
        <end position="374"/>
    </location>
</feature>
<feature type="region of interest" description="Disordered" evidence="1">
    <location>
        <begin position="325"/>
        <end position="374"/>
    </location>
</feature>
<name>A0A4P7IHL8_9ACTN</name>
<dbReference type="Pfam" id="PF11887">
    <property type="entry name" value="Mce4_CUP1"/>
    <property type="match status" value="1"/>
</dbReference>
<accession>A0A4P7IHL8</accession>
<reference evidence="4 5" key="1">
    <citation type="submission" date="2019-03" db="EMBL/GenBank/DDBJ databases">
        <title>Three New Species of Nocardioides, Nocardioides euryhalodurans sp. nov., Nocardioides seonyuensis sp. nov. and Nocardioides eburneoflavus sp. nov. Iolated from Soil.</title>
        <authorList>
            <person name="Roh S.G."/>
            <person name="Lee C."/>
            <person name="Kim M.-K."/>
            <person name="Kim S.B."/>
        </authorList>
    </citation>
    <scope>NUCLEOTIDE SEQUENCE [LARGE SCALE GENOMIC DNA]</scope>
    <source>
        <strain evidence="4 5">MMS17-SY207-3</strain>
    </source>
</reference>
<organism evidence="4 5">
    <name type="scientific">Nocardioides seonyuensis</name>
    <dbReference type="NCBI Taxonomy" id="2518371"/>
    <lineage>
        <taxon>Bacteria</taxon>
        <taxon>Bacillati</taxon>
        <taxon>Actinomycetota</taxon>
        <taxon>Actinomycetes</taxon>
        <taxon>Propionibacteriales</taxon>
        <taxon>Nocardioidaceae</taxon>
        <taxon>Nocardioides</taxon>
    </lineage>
</organism>
<evidence type="ECO:0000256" key="1">
    <source>
        <dbReference type="SAM" id="MobiDB-lite"/>
    </source>
</evidence>
<dbReference type="EMBL" id="CP038436">
    <property type="protein sequence ID" value="QBX55667.1"/>
    <property type="molecule type" value="Genomic_DNA"/>
</dbReference>
<evidence type="ECO:0000313" key="5">
    <source>
        <dbReference type="Proteomes" id="UP000294853"/>
    </source>
</evidence>
<dbReference type="PANTHER" id="PTHR33371">
    <property type="entry name" value="INTERMEMBRANE PHOSPHOLIPID TRANSPORT SYSTEM BINDING PROTEIN MLAD-RELATED"/>
    <property type="match status" value="1"/>
</dbReference>
<evidence type="ECO:0000259" key="3">
    <source>
        <dbReference type="Pfam" id="PF11887"/>
    </source>
</evidence>
<keyword evidence="5" id="KW-1185">Reference proteome</keyword>
<dbReference type="Proteomes" id="UP000294853">
    <property type="component" value="Chromosome"/>
</dbReference>
<dbReference type="RefSeq" id="WP_135267658.1">
    <property type="nucleotide sequence ID" value="NZ_CP038436.1"/>
</dbReference>
<dbReference type="OrthoDB" id="4516955at2"/>
<dbReference type="InterPro" id="IPR003399">
    <property type="entry name" value="Mce/MlaD"/>
</dbReference>
<dbReference type="Pfam" id="PF02470">
    <property type="entry name" value="MlaD"/>
    <property type="match status" value="1"/>
</dbReference>
<gene>
    <name evidence="4" type="ORF">EXE58_09520</name>
</gene>
<feature type="domain" description="Mammalian cell entry C-terminal" evidence="3">
    <location>
        <begin position="114"/>
        <end position="292"/>
    </location>
</feature>
<dbReference type="AlphaFoldDB" id="A0A4P7IHL8"/>
<feature type="domain" description="Mce/MlaD" evidence="2">
    <location>
        <begin position="36"/>
        <end position="107"/>
    </location>
</feature>
<proteinExistence type="predicted"/>
<dbReference type="InterPro" id="IPR052336">
    <property type="entry name" value="MlaD_Phospholipid_Transporter"/>
</dbReference>
<evidence type="ECO:0000313" key="4">
    <source>
        <dbReference type="EMBL" id="QBX55667.1"/>
    </source>
</evidence>
<dbReference type="KEGG" id="nsn:EXE58_09520"/>
<evidence type="ECO:0000259" key="2">
    <source>
        <dbReference type="Pfam" id="PF02470"/>
    </source>
</evidence>
<dbReference type="GO" id="GO:0005576">
    <property type="term" value="C:extracellular region"/>
    <property type="evidence" value="ECO:0007669"/>
    <property type="project" value="TreeGrafter"/>
</dbReference>